<keyword evidence="1" id="KW-0472">Membrane</keyword>
<evidence type="ECO:0000313" key="3">
    <source>
        <dbReference type="Proteomes" id="UP000294614"/>
    </source>
</evidence>
<keyword evidence="3" id="KW-1185">Reference proteome</keyword>
<dbReference type="RefSeq" id="WP_132871271.1">
    <property type="nucleotide sequence ID" value="NZ_SMGG01000003.1"/>
</dbReference>
<evidence type="ECO:0000256" key="1">
    <source>
        <dbReference type="SAM" id="Phobius"/>
    </source>
</evidence>
<protein>
    <recommendedName>
        <fullName evidence="4">Restriction endonuclease</fullName>
    </recommendedName>
</protein>
<evidence type="ECO:0008006" key="4">
    <source>
        <dbReference type="Google" id="ProtNLM"/>
    </source>
</evidence>
<keyword evidence="1" id="KW-0812">Transmembrane</keyword>
<sequence length="326" mass="38686">MSEDSDKKVTYQDFYNIKLNKFYEFVTEVMHDFTFTVHRSIKEEENKRRIELWRSSKSEESAMVWIEIAKGDEHIDRYVSSDVLRTMNEEGLTKLFFFTNTDLEDDTRDILDGKNHYIFTPADIIETLEALDMKKMVSRPVKKRKTVKIASGYFVIRNYLKQHPPKGKKVFVNTSTLSDMCDHYVVMTRQILNDVDRIDDINNMSQELKDRFKRVQTKLLPELRKTLYYKFTDRFDYLAQCIYNIQESMIIYIGALVEMESEEELNNSRDRIEKELAVLKEIDGKLEEFYSEQMSKAESLSYRLLYISIGVIVFMAAFFGIMMLKK</sequence>
<dbReference type="AlphaFoldDB" id="A0A4R1KC80"/>
<dbReference type="Proteomes" id="UP000294614">
    <property type="component" value="Unassembled WGS sequence"/>
</dbReference>
<comment type="caution">
    <text evidence="2">The sequence shown here is derived from an EMBL/GenBank/DDBJ whole genome shotgun (WGS) entry which is preliminary data.</text>
</comment>
<organism evidence="2 3">
    <name type="scientific">Seleniivibrio woodruffii</name>
    <dbReference type="NCBI Taxonomy" id="1078050"/>
    <lineage>
        <taxon>Bacteria</taxon>
        <taxon>Pseudomonadati</taxon>
        <taxon>Deferribacterota</taxon>
        <taxon>Deferribacteres</taxon>
        <taxon>Deferribacterales</taxon>
        <taxon>Geovibrionaceae</taxon>
        <taxon>Seleniivibrio</taxon>
    </lineage>
</organism>
<keyword evidence="1" id="KW-1133">Transmembrane helix</keyword>
<gene>
    <name evidence="2" type="ORF">C8D98_0243</name>
</gene>
<feature type="transmembrane region" description="Helical" evidence="1">
    <location>
        <begin position="304"/>
        <end position="324"/>
    </location>
</feature>
<dbReference type="EMBL" id="SMGG01000003">
    <property type="protein sequence ID" value="TCK61737.1"/>
    <property type="molecule type" value="Genomic_DNA"/>
</dbReference>
<dbReference type="OrthoDB" id="9783362at2"/>
<name>A0A4R1KC80_9BACT</name>
<proteinExistence type="predicted"/>
<accession>A0A4R1KC80</accession>
<evidence type="ECO:0000313" key="2">
    <source>
        <dbReference type="EMBL" id="TCK61737.1"/>
    </source>
</evidence>
<reference evidence="2 3" key="1">
    <citation type="submission" date="2019-03" db="EMBL/GenBank/DDBJ databases">
        <title>Genomic Encyclopedia of Type Strains, Phase IV (KMG-IV): sequencing the most valuable type-strain genomes for metagenomic binning, comparative biology and taxonomic classification.</title>
        <authorList>
            <person name="Goeker M."/>
        </authorList>
    </citation>
    <scope>NUCLEOTIDE SEQUENCE [LARGE SCALE GENOMIC DNA]</scope>
    <source>
        <strain evidence="2 3">DSM 24984</strain>
    </source>
</reference>